<dbReference type="AlphaFoldDB" id="A0A1E1K1H1"/>
<protein>
    <submittedName>
        <fullName evidence="2">Uncharacterized protein</fullName>
    </submittedName>
</protein>
<dbReference type="Proteomes" id="UP000178912">
    <property type="component" value="Unassembled WGS sequence"/>
</dbReference>
<dbReference type="EMBL" id="FJUX01000010">
    <property type="protein sequence ID" value="CZS91977.1"/>
    <property type="molecule type" value="Genomic_DNA"/>
</dbReference>
<accession>A0A1E1K1H1</accession>
<name>A0A1E1K1H1_9HELO</name>
<sequence length="80" mass="8832">MSDFVFEEAVWGTFIKLTNITSWSHAQSFDMNLSTFMSPGKSSFAGQESDPPRADAFISGSKREVNTEHLASVNPSEVRS</sequence>
<evidence type="ECO:0000313" key="2">
    <source>
        <dbReference type="EMBL" id="CZS91977.1"/>
    </source>
</evidence>
<evidence type="ECO:0000256" key="1">
    <source>
        <dbReference type="SAM" id="MobiDB-lite"/>
    </source>
</evidence>
<gene>
    <name evidence="2" type="ORF">RAG0_02543</name>
</gene>
<feature type="region of interest" description="Disordered" evidence="1">
    <location>
        <begin position="40"/>
        <end position="80"/>
    </location>
</feature>
<keyword evidence="3" id="KW-1185">Reference proteome</keyword>
<reference evidence="3" key="1">
    <citation type="submission" date="2016-03" db="EMBL/GenBank/DDBJ databases">
        <authorList>
            <person name="Guldener U."/>
        </authorList>
    </citation>
    <scope>NUCLEOTIDE SEQUENCE [LARGE SCALE GENOMIC DNA]</scope>
    <source>
        <strain evidence="3">04CH-RAC-A.6.1</strain>
    </source>
</reference>
<proteinExistence type="predicted"/>
<organism evidence="2 3">
    <name type="scientific">Rhynchosporium agropyri</name>
    <dbReference type="NCBI Taxonomy" id="914238"/>
    <lineage>
        <taxon>Eukaryota</taxon>
        <taxon>Fungi</taxon>
        <taxon>Dikarya</taxon>
        <taxon>Ascomycota</taxon>
        <taxon>Pezizomycotina</taxon>
        <taxon>Leotiomycetes</taxon>
        <taxon>Helotiales</taxon>
        <taxon>Ploettnerulaceae</taxon>
        <taxon>Rhynchosporium</taxon>
    </lineage>
</organism>
<evidence type="ECO:0000313" key="3">
    <source>
        <dbReference type="Proteomes" id="UP000178912"/>
    </source>
</evidence>